<proteinExistence type="predicted"/>
<dbReference type="PANTHER" id="PTHR43280">
    <property type="entry name" value="ARAC-FAMILY TRANSCRIPTIONAL REGULATOR"/>
    <property type="match status" value="1"/>
</dbReference>
<name>A0A1I7NRS4_9HYPH</name>
<evidence type="ECO:0000259" key="4">
    <source>
        <dbReference type="PROSITE" id="PS01124"/>
    </source>
</evidence>
<dbReference type="EMBL" id="FPCH01000003">
    <property type="protein sequence ID" value="SFV37377.1"/>
    <property type="molecule type" value="Genomic_DNA"/>
</dbReference>
<organism evidence="5 6">
    <name type="scientific">Hyphomicrobium facile</name>
    <dbReference type="NCBI Taxonomy" id="51670"/>
    <lineage>
        <taxon>Bacteria</taxon>
        <taxon>Pseudomonadati</taxon>
        <taxon>Pseudomonadota</taxon>
        <taxon>Alphaproteobacteria</taxon>
        <taxon>Hyphomicrobiales</taxon>
        <taxon>Hyphomicrobiaceae</taxon>
        <taxon>Hyphomicrobium</taxon>
    </lineage>
</organism>
<sequence>MGAVAKMKTSPIIAARHKTELDSSPFECIFANYVLSGELNVQQGLHDFTAERGDLVIHESRYPVVMTEKCDGQFECLTFRFDRNQFAAFESANGDLSCALISADSMIAPLTACLGYLSENFLVIPDFEAVSLFNVFASLLPVAALAVPKEHERPARGNVAQRSLLSDLLDYINANLDAPDLSPRSAAAKLGISLRYVHKLCAEKGMTFCGYVTSQRLDHVRKDLCLPALRHEPIYAVAARRGFGDPSAFNRIFKERFGITPGRARALCP</sequence>
<dbReference type="PROSITE" id="PS01124">
    <property type="entry name" value="HTH_ARAC_FAMILY_2"/>
    <property type="match status" value="1"/>
</dbReference>
<gene>
    <name evidence="5" type="ORF">SAMN04488557_3132</name>
</gene>
<evidence type="ECO:0000313" key="6">
    <source>
        <dbReference type="Proteomes" id="UP000199423"/>
    </source>
</evidence>
<dbReference type="Proteomes" id="UP000199423">
    <property type="component" value="Unassembled WGS sequence"/>
</dbReference>
<protein>
    <submittedName>
        <fullName evidence="5">AraC-type DNA-binding protein</fullName>
    </submittedName>
</protein>
<evidence type="ECO:0000256" key="1">
    <source>
        <dbReference type="ARBA" id="ARBA00023015"/>
    </source>
</evidence>
<keyword evidence="3" id="KW-0804">Transcription</keyword>
<dbReference type="InterPro" id="IPR018060">
    <property type="entry name" value="HTH_AraC"/>
</dbReference>
<dbReference type="STRING" id="51670.SAMN04488557_3132"/>
<dbReference type="AlphaFoldDB" id="A0A1I7NRS4"/>
<dbReference type="Pfam" id="PF12833">
    <property type="entry name" value="HTH_18"/>
    <property type="match status" value="1"/>
</dbReference>
<dbReference type="InterPro" id="IPR009057">
    <property type="entry name" value="Homeodomain-like_sf"/>
</dbReference>
<dbReference type="PANTHER" id="PTHR43280:SF31">
    <property type="entry name" value="TRANSCRIPTIONAL REGULATORY PROTEIN"/>
    <property type="match status" value="1"/>
</dbReference>
<dbReference type="InterPro" id="IPR018062">
    <property type="entry name" value="HTH_AraC-typ_CS"/>
</dbReference>
<keyword evidence="1" id="KW-0805">Transcription regulation</keyword>
<dbReference type="PROSITE" id="PS00041">
    <property type="entry name" value="HTH_ARAC_FAMILY_1"/>
    <property type="match status" value="1"/>
</dbReference>
<dbReference type="PRINTS" id="PR00032">
    <property type="entry name" value="HTHARAC"/>
</dbReference>
<evidence type="ECO:0000313" key="5">
    <source>
        <dbReference type="EMBL" id="SFV37377.1"/>
    </source>
</evidence>
<dbReference type="SMART" id="SM00342">
    <property type="entry name" value="HTH_ARAC"/>
    <property type="match status" value="1"/>
</dbReference>
<dbReference type="InterPro" id="IPR020449">
    <property type="entry name" value="Tscrpt_reg_AraC-type_HTH"/>
</dbReference>
<keyword evidence="6" id="KW-1185">Reference proteome</keyword>
<keyword evidence="2 5" id="KW-0238">DNA-binding</keyword>
<dbReference type="GO" id="GO:0043565">
    <property type="term" value="F:sequence-specific DNA binding"/>
    <property type="evidence" value="ECO:0007669"/>
    <property type="project" value="InterPro"/>
</dbReference>
<dbReference type="GO" id="GO:0003700">
    <property type="term" value="F:DNA-binding transcription factor activity"/>
    <property type="evidence" value="ECO:0007669"/>
    <property type="project" value="InterPro"/>
</dbReference>
<accession>A0A1I7NRS4</accession>
<evidence type="ECO:0000256" key="3">
    <source>
        <dbReference type="ARBA" id="ARBA00023163"/>
    </source>
</evidence>
<dbReference type="SUPFAM" id="SSF46689">
    <property type="entry name" value="Homeodomain-like"/>
    <property type="match status" value="1"/>
</dbReference>
<dbReference type="Gene3D" id="1.10.10.60">
    <property type="entry name" value="Homeodomain-like"/>
    <property type="match status" value="1"/>
</dbReference>
<reference evidence="6" key="1">
    <citation type="submission" date="2016-10" db="EMBL/GenBank/DDBJ databases">
        <authorList>
            <person name="Varghese N."/>
            <person name="Submissions S."/>
        </authorList>
    </citation>
    <scope>NUCLEOTIDE SEQUENCE [LARGE SCALE GENOMIC DNA]</scope>
    <source>
        <strain evidence="6">DSM 1565</strain>
    </source>
</reference>
<feature type="domain" description="HTH araC/xylS-type" evidence="4">
    <location>
        <begin position="166"/>
        <end position="267"/>
    </location>
</feature>
<evidence type="ECO:0000256" key="2">
    <source>
        <dbReference type="ARBA" id="ARBA00023125"/>
    </source>
</evidence>